<evidence type="ECO:0000313" key="2">
    <source>
        <dbReference type="EMBL" id="PUU72877.1"/>
    </source>
</evidence>
<dbReference type="AlphaFoldDB" id="A0A2T6ZBK3"/>
<reference evidence="2 3" key="1">
    <citation type="submission" date="2017-04" db="EMBL/GenBank/DDBJ databases">
        <title>Draft genome sequence of Tuber borchii Vittad., a whitish edible truffle.</title>
        <authorList>
            <consortium name="DOE Joint Genome Institute"/>
            <person name="Murat C."/>
            <person name="Kuo A."/>
            <person name="Barry K.W."/>
            <person name="Clum A."/>
            <person name="Dockter R.B."/>
            <person name="Fauchery L."/>
            <person name="Iotti M."/>
            <person name="Kohler A."/>
            <person name="Labutti K."/>
            <person name="Lindquist E.A."/>
            <person name="Lipzen A."/>
            <person name="Ohm R.A."/>
            <person name="Wang M."/>
            <person name="Grigoriev I.V."/>
            <person name="Zambonelli A."/>
            <person name="Martin F.M."/>
        </authorList>
    </citation>
    <scope>NUCLEOTIDE SEQUENCE [LARGE SCALE GENOMIC DNA]</scope>
    <source>
        <strain evidence="2 3">Tbo3840</strain>
    </source>
</reference>
<gene>
    <name evidence="2" type="ORF">B9Z19DRAFT_1197299</name>
</gene>
<comment type="caution">
    <text evidence="2">The sequence shown here is derived from an EMBL/GenBank/DDBJ whole genome shotgun (WGS) entry which is preliminary data.</text>
</comment>
<proteinExistence type="predicted"/>
<accession>A0A2T6ZBK3</accession>
<name>A0A2T6ZBK3_TUBBO</name>
<keyword evidence="3" id="KW-1185">Reference proteome</keyword>
<keyword evidence="1" id="KW-0472">Membrane</keyword>
<keyword evidence="1" id="KW-1133">Transmembrane helix</keyword>
<sequence length="161" mass="18182">MDLQEEDGQITEGHSIRNLRRDSRQTFIDGTSFTAKDVLETPEILDLVLQNATPEGALDYSSLLRAPLKFSTGCQKLRDIAIMVRDYVIRYAREHPYLLALNIGLMVAGFAVPLLLGDWGLRVPELLLGVRRRHGNLVWELSREAACLPFVRVLGQRGLRL</sequence>
<keyword evidence="1" id="KW-0812">Transmembrane</keyword>
<protein>
    <submittedName>
        <fullName evidence="2">Uncharacterized protein</fullName>
    </submittedName>
</protein>
<dbReference type="Proteomes" id="UP000244722">
    <property type="component" value="Unassembled WGS sequence"/>
</dbReference>
<feature type="transmembrane region" description="Helical" evidence="1">
    <location>
        <begin position="97"/>
        <end position="116"/>
    </location>
</feature>
<dbReference type="EMBL" id="NESQ01000450">
    <property type="protein sequence ID" value="PUU72877.1"/>
    <property type="molecule type" value="Genomic_DNA"/>
</dbReference>
<evidence type="ECO:0000313" key="3">
    <source>
        <dbReference type="Proteomes" id="UP000244722"/>
    </source>
</evidence>
<organism evidence="2 3">
    <name type="scientific">Tuber borchii</name>
    <name type="common">White truffle</name>
    <dbReference type="NCBI Taxonomy" id="42251"/>
    <lineage>
        <taxon>Eukaryota</taxon>
        <taxon>Fungi</taxon>
        <taxon>Dikarya</taxon>
        <taxon>Ascomycota</taxon>
        <taxon>Pezizomycotina</taxon>
        <taxon>Pezizomycetes</taxon>
        <taxon>Pezizales</taxon>
        <taxon>Tuberaceae</taxon>
        <taxon>Tuber</taxon>
    </lineage>
</organism>
<evidence type="ECO:0000256" key="1">
    <source>
        <dbReference type="SAM" id="Phobius"/>
    </source>
</evidence>